<dbReference type="PATRIC" id="fig|1122247.3.peg.3319"/>
<keyword evidence="4" id="KW-1185">Reference proteome</keyword>
<gene>
    <name evidence="3" type="ORF">C731_3463</name>
</gene>
<evidence type="ECO:0000313" key="3">
    <source>
        <dbReference type="EMBL" id="EKF22720.1"/>
    </source>
</evidence>
<feature type="region of interest" description="Disordered" evidence="1">
    <location>
        <begin position="1"/>
        <end position="22"/>
    </location>
</feature>
<dbReference type="eggNOG" id="ENOG50322Q3">
    <property type="taxonomic scope" value="Bacteria"/>
</dbReference>
<proteinExistence type="predicted"/>
<dbReference type="Proteomes" id="UP000006265">
    <property type="component" value="Unassembled WGS sequence"/>
</dbReference>
<dbReference type="STRING" id="1122247.GCA_000379865_04141"/>
<feature type="domain" description="DUF5642" evidence="2">
    <location>
        <begin position="24"/>
        <end position="203"/>
    </location>
</feature>
<comment type="caution">
    <text evidence="3">The sequence shown here is derived from an EMBL/GenBank/DDBJ whole genome shotgun (WGS) entry which is preliminary data.</text>
</comment>
<sequence length="204" mass="19965">MLGLAGCGTSGAPGAAEPTPPAIDPARIERVRAELPPEYETAALSGAISPVDQWGLGAHRAADPPQCAALGAPAADAASARGWSASGTGGIVYAVVAAAPDPPAAALTADCAHWSVAAGSSSARVESVPPPAIDDAETIAMAVEVATVVEGGTETHAHADTVTAYLDGHVVVVTVVTDPGAAHPQLSNGFAADLTARTVAALRG</sequence>
<dbReference type="EMBL" id="AMRA01000095">
    <property type="protein sequence ID" value="EKF22720.1"/>
    <property type="molecule type" value="Genomic_DNA"/>
</dbReference>
<dbReference type="Pfam" id="PF18702">
    <property type="entry name" value="DUF5642"/>
    <property type="match status" value="1"/>
</dbReference>
<evidence type="ECO:0000256" key="1">
    <source>
        <dbReference type="SAM" id="MobiDB-lite"/>
    </source>
</evidence>
<feature type="compositionally biased region" description="Gly residues" evidence="1">
    <location>
        <begin position="1"/>
        <end position="11"/>
    </location>
</feature>
<organism evidence="3 4">
    <name type="scientific">Mycolicibacterium hassiacum (strain DSM 44199 / CIP 105218 / JCM 12690 / 3849)</name>
    <name type="common">Mycobacterium hassiacum</name>
    <dbReference type="NCBI Taxonomy" id="1122247"/>
    <lineage>
        <taxon>Bacteria</taxon>
        <taxon>Bacillati</taxon>
        <taxon>Actinomycetota</taxon>
        <taxon>Actinomycetes</taxon>
        <taxon>Mycobacteriales</taxon>
        <taxon>Mycobacteriaceae</taxon>
        <taxon>Mycolicibacterium</taxon>
    </lineage>
</organism>
<dbReference type="AlphaFoldDB" id="K5BAR9"/>
<protein>
    <recommendedName>
        <fullName evidence="2">DUF5642 domain-containing protein</fullName>
    </recommendedName>
</protein>
<dbReference type="InterPro" id="IPR041313">
    <property type="entry name" value="DUF5642"/>
</dbReference>
<dbReference type="OrthoDB" id="4641260at2"/>
<name>K5BAR9_MYCHD</name>
<evidence type="ECO:0000259" key="2">
    <source>
        <dbReference type="Pfam" id="PF18702"/>
    </source>
</evidence>
<evidence type="ECO:0000313" key="4">
    <source>
        <dbReference type="Proteomes" id="UP000006265"/>
    </source>
</evidence>
<reference evidence="3 4" key="1">
    <citation type="journal article" date="2012" name="J. Bacteriol.">
        <title>Genome sequence of Mycobacterium hassiacum DSM 44199, a rare source of heat-stable mycobacterial proteins.</title>
        <authorList>
            <person name="Tiago I."/>
            <person name="Maranha A."/>
            <person name="Mendes V."/>
            <person name="Alarico S."/>
            <person name="Moynihan P.J."/>
            <person name="Clarke A.J."/>
            <person name="Macedo-Ribeiro S."/>
            <person name="Pereira P.J."/>
            <person name="Empadinhas N."/>
        </authorList>
    </citation>
    <scope>NUCLEOTIDE SEQUENCE [LARGE SCALE GENOMIC DNA]</scope>
    <source>
        <strain evidence="4">DSM 44199 / CIP 105218 / JCM 12690 / 3849</strain>
    </source>
</reference>
<accession>K5BAR9</accession>